<proteinExistence type="predicted"/>
<dbReference type="SUPFAM" id="SSF54427">
    <property type="entry name" value="NTF2-like"/>
    <property type="match status" value="1"/>
</dbReference>
<dbReference type="AlphaFoldDB" id="A0A7X0LK59"/>
<dbReference type="EMBL" id="JACHGY010000001">
    <property type="protein sequence ID" value="MBB6430095.1"/>
    <property type="molecule type" value="Genomic_DNA"/>
</dbReference>
<name>A0A7X0LK59_9BACT</name>
<dbReference type="RefSeq" id="WP_184677634.1">
    <property type="nucleotide sequence ID" value="NZ_JACHGY010000001.1"/>
</dbReference>
<dbReference type="Pfam" id="PF07366">
    <property type="entry name" value="SnoaL"/>
    <property type="match status" value="1"/>
</dbReference>
<evidence type="ECO:0000313" key="1">
    <source>
        <dbReference type="EMBL" id="MBB6430095.1"/>
    </source>
</evidence>
<evidence type="ECO:0000313" key="2">
    <source>
        <dbReference type="Proteomes" id="UP000541810"/>
    </source>
</evidence>
<keyword evidence="2" id="KW-1185">Reference proteome</keyword>
<comment type="caution">
    <text evidence="1">The sequence shown here is derived from an EMBL/GenBank/DDBJ whole genome shotgun (WGS) entry which is preliminary data.</text>
</comment>
<dbReference type="GO" id="GO:0016853">
    <property type="term" value="F:isomerase activity"/>
    <property type="evidence" value="ECO:0007669"/>
    <property type="project" value="UniProtKB-KW"/>
</dbReference>
<protein>
    <submittedName>
        <fullName evidence="1">Steroid delta-isomerase-like uncharacterized protein</fullName>
    </submittedName>
</protein>
<dbReference type="PANTHER" id="PTHR38436">
    <property type="entry name" value="POLYKETIDE CYCLASE SNOAL-LIKE DOMAIN"/>
    <property type="match status" value="1"/>
</dbReference>
<dbReference type="PANTHER" id="PTHR38436:SF1">
    <property type="entry name" value="ESTER CYCLASE"/>
    <property type="match status" value="1"/>
</dbReference>
<dbReference type="InterPro" id="IPR032710">
    <property type="entry name" value="NTF2-like_dom_sf"/>
</dbReference>
<accession>A0A7X0LK59</accession>
<organism evidence="1 2">
    <name type="scientific">Algisphaera agarilytica</name>
    <dbReference type="NCBI Taxonomy" id="1385975"/>
    <lineage>
        <taxon>Bacteria</taxon>
        <taxon>Pseudomonadati</taxon>
        <taxon>Planctomycetota</taxon>
        <taxon>Phycisphaerae</taxon>
        <taxon>Phycisphaerales</taxon>
        <taxon>Phycisphaeraceae</taxon>
        <taxon>Algisphaera</taxon>
    </lineage>
</organism>
<sequence>MITANTKAQDIVRELIERGINQNDLSAVDDLVHPDYRYRTPTESLQGPEQLKTIFTGYREAFPDLEVIIDQQFAEGGKVCTRLTLCGTHLGAFQGEPGTGRRMEVQGVVISRVVDERIMEEWELMDELALVSQLGLT</sequence>
<dbReference type="GO" id="GO:0030638">
    <property type="term" value="P:polyketide metabolic process"/>
    <property type="evidence" value="ECO:0007669"/>
    <property type="project" value="InterPro"/>
</dbReference>
<dbReference type="InterPro" id="IPR009959">
    <property type="entry name" value="Cyclase_SnoaL-like"/>
</dbReference>
<keyword evidence="1" id="KW-0413">Isomerase</keyword>
<dbReference type="Proteomes" id="UP000541810">
    <property type="component" value="Unassembled WGS sequence"/>
</dbReference>
<reference evidence="1 2" key="1">
    <citation type="submission" date="2020-08" db="EMBL/GenBank/DDBJ databases">
        <title>Genomic Encyclopedia of Type Strains, Phase IV (KMG-IV): sequencing the most valuable type-strain genomes for metagenomic binning, comparative biology and taxonomic classification.</title>
        <authorList>
            <person name="Goeker M."/>
        </authorList>
    </citation>
    <scope>NUCLEOTIDE SEQUENCE [LARGE SCALE GENOMIC DNA]</scope>
    <source>
        <strain evidence="1 2">DSM 103725</strain>
    </source>
</reference>
<gene>
    <name evidence="1" type="ORF">HNQ40_001901</name>
</gene>
<dbReference type="Gene3D" id="3.10.450.50">
    <property type="match status" value="1"/>
</dbReference>